<evidence type="ECO:0000313" key="1">
    <source>
        <dbReference type="EMBL" id="KAK9763396.1"/>
    </source>
</evidence>
<accession>A0ABR2WPH3</accession>
<dbReference type="Proteomes" id="UP001479436">
    <property type="component" value="Unassembled WGS sequence"/>
</dbReference>
<comment type="caution">
    <text evidence="1">The sequence shown here is derived from an EMBL/GenBank/DDBJ whole genome shotgun (WGS) entry which is preliminary data.</text>
</comment>
<sequence>MSTILALLNPFQYLRSSWALTRNLLIIMYIRVSILFGLEDNEGSKGYQPIRTVQFSALLFDRRDSWEPGLNSAEVSPLLNRRSFVYETFLEDSKDGCEHVSIQMDSNEKIRKGTLLKATANTWIELLHEIFGSRYTRLKSHPREIYMEKRGSRSLFQPGLGRNSIHVSVVPLPPPTRVFSSNPNLLMT</sequence>
<gene>
    <name evidence="1" type="ORF">K7432_009961</name>
</gene>
<evidence type="ECO:0000313" key="2">
    <source>
        <dbReference type="Proteomes" id="UP001479436"/>
    </source>
</evidence>
<protein>
    <submittedName>
        <fullName evidence="1">Uncharacterized protein</fullName>
    </submittedName>
</protein>
<reference evidence="1 2" key="1">
    <citation type="submission" date="2023-04" db="EMBL/GenBank/DDBJ databases">
        <title>Genome of Basidiobolus ranarum AG-B5.</title>
        <authorList>
            <person name="Stajich J.E."/>
            <person name="Carter-House D."/>
            <person name="Gryganskyi A."/>
        </authorList>
    </citation>
    <scope>NUCLEOTIDE SEQUENCE [LARGE SCALE GENOMIC DNA]</scope>
    <source>
        <strain evidence="1 2">AG-B5</strain>
    </source>
</reference>
<dbReference type="EMBL" id="JASJQH010000651">
    <property type="protein sequence ID" value="KAK9763396.1"/>
    <property type="molecule type" value="Genomic_DNA"/>
</dbReference>
<organism evidence="1 2">
    <name type="scientific">Basidiobolus ranarum</name>
    <dbReference type="NCBI Taxonomy" id="34480"/>
    <lineage>
        <taxon>Eukaryota</taxon>
        <taxon>Fungi</taxon>
        <taxon>Fungi incertae sedis</taxon>
        <taxon>Zoopagomycota</taxon>
        <taxon>Entomophthoromycotina</taxon>
        <taxon>Basidiobolomycetes</taxon>
        <taxon>Basidiobolales</taxon>
        <taxon>Basidiobolaceae</taxon>
        <taxon>Basidiobolus</taxon>
    </lineage>
</organism>
<keyword evidence="2" id="KW-1185">Reference proteome</keyword>
<proteinExistence type="predicted"/>
<name>A0ABR2WPH3_9FUNG</name>